<dbReference type="EMBL" id="CAJZBQ010000047">
    <property type="protein sequence ID" value="CAG9329444.1"/>
    <property type="molecule type" value="Genomic_DNA"/>
</dbReference>
<organism evidence="2 3">
    <name type="scientific">Blepharisma stoltei</name>
    <dbReference type="NCBI Taxonomy" id="1481888"/>
    <lineage>
        <taxon>Eukaryota</taxon>
        <taxon>Sar</taxon>
        <taxon>Alveolata</taxon>
        <taxon>Ciliophora</taxon>
        <taxon>Postciliodesmatophora</taxon>
        <taxon>Heterotrichea</taxon>
        <taxon>Heterotrichida</taxon>
        <taxon>Blepharismidae</taxon>
        <taxon>Blepharisma</taxon>
    </lineage>
</organism>
<sequence length="78" mass="9099">MDPKRVHGQERRKRPQRYHEIDVEAHIQDIWDVVDQGSMSTGRSQTTDHKDGNSQSQSFSGRSRTNNEIDPKDFLVDF</sequence>
<gene>
    <name evidence="2" type="ORF">BSTOLATCC_MIC48264</name>
</gene>
<keyword evidence="3" id="KW-1185">Reference proteome</keyword>
<reference evidence="2" key="1">
    <citation type="submission" date="2021-09" db="EMBL/GenBank/DDBJ databases">
        <authorList>
            <consortium name="AG Swart"/>
            <person name="Singh M."/>
            <person name="Singh A."/>
            <person name="Seah K."/>
            <person name="Emmerich C."/>
        </authorList>
    </citation>
    <scope>NUCLEOTIDE SEQUENCE</scope>
    <source>
        <strain evidence="2">ATCC30299</strain>
    </source>
</reference>
<comment type="caution">
    <text evidence="2">The sequence shown here is derived from an EMBL/GenBank/DDBJ whole genome shotgun (WGS) entry which is preliminary data.</text>
</comment>
<proteinExistence type="predicted"/>
<dbReference type="AlphaFoldDB" id="A0AAU9JRF1"/>
<evidence type="ECO:0000256" key="1">
    <source>
        <dbReference type="SAM" id="MobiDB-lite"/>
    </source>
</evidence>
<protein>
    <submittedName>
        <fullName evidence="2">Uncharacterized protein</fullName>
    </submittedName>
</protein>
<name>A0AAU9JRF1_9CILI</name>
<feature type="region of interest" description="Disordered" evidence="1">
    <location>
        <begin position="1"/>
        <end position="20"/>
    </location>
</feature>
<feature type="compositionally biased region" description="Basic and acidic residues" evidence="1">
    <location>
        <begin position="65"/>
        <end position="78"/>
    </location>
</feature>
<dbReference type="Proteomes" id="UP001162131">
    <property type="component" value="Unassembled WGS sequence"/>
</dbReference>
<feature type="compositionally biased region" description="Polar residues" evidence="1">
    <location>
        <begin position="53"/>
        <end position="64"/>
    </location>
</feature>
<evidence type="ECO:0000313" key="3">
    <source>
        <dbReference type="Proteomes" id="UP001162131"/>
    </source>
</evidence>
<accession>A0AAU9JRF1</accession>
<evidence type="ECO:0000313" key="2">
    <source>
        <dbReference type="EMBL" id="CAG9329444.1"/>
    </source>
</evidence>
<feature type="region of interest" description="Disordered" evidence="1">
    <location>
        <begin position="35"/>
        <end position="78"/>
    </location>
</feature>